<dbReference type="Proteomes" id="UP001500967">
    <property type="component" value="Unassembled WGS sequence"/>
</dbReference>
<protein>
    <recommendedName>
        <fullName evidence="3">Methyltransferase</fullName>
    </recommendedName>
</protein>
<sequence length="114" mass="11951">MGQDGYVGESVAAAYDDDPDSAEFSPAVVAATVDVLAELAGGGRALEFAVGTGRIAVPLAARGVEVAGIELSPAEFDLMAQLAGLHLEARWSDWHRAPFTQESTKHISTWQKPG</sequence>
<dbReference type="InterPro" id="IPR029063">
    <property type="entry name" value="SAM-dependent_MTases_sf"/>
</dbReference>
<evidence type="ECO:0008006" key="3">
    <source>
        <dbReference type="Google" id="ProtNLM"/>
    </source>
</evidence>
<dbReference type="SUPFAM" id="SSF53335">
    <property type="entry name" value="S-adenosyl-L-methionine-dependent methyltransferases"/>
    <property type="match status" value="1"/>
</dbReference>
<dbReference type="Gene3D" id="3.40.50.150">
    <property type="entry name" value="Vaccinia Virus protein VP39"/>
    <property type="match status" value="2"/>
</dbReference>
<proteinExistence type="predicted"/>
<name>A0ABN0V0W9_9ACTN</name>
<evidence type="ECO:0000313" key="1">
    <source>
        <dbReference type="EMBL" id="GAA0269459.1"/>
    </source>
</evidence>
<organism evidence="1 2">
    <name type="scientific">Cryptosporangium japonicum</name>
    <dbReference type="NCBI Taxonomy" id="80872"/>
    <lineage>
        <taxon>Bacteria</taxon>
        <taxon>Bacillati</taxon>
        <taxon>Actinomycetota</taxon>
        <taxon>Actinomycetes</taxon>
        <taxon>Cryptosporangiales</taxon>
        <taxon>Cryptosporangiaceae</taxon>
        <taxon>Cryptosporangium</taxon>
    </lineage>
</organism>
<evidence type="ECO:0000313" key="2">
    <source>
        <dbReference type="Proteomes" id="UP001500967"/>
    </source>
</evidence>
<dbReference type="RefSeq" id="WP_344652824.1">
    <property type="nucleotide sequence ID" value="NZ_BAAAGX010000028.1"/>
</dbReference>
<keyword evidence="2" id="KW-1185">Reference proteome</keyword>
<accession>A0ABN0V0W9</accession>
<reference evidence="1 2" key="1">
    <citation type="journal article" date="2019" name="Int. J. Syst. Evol. Microbiol.">
        <title>The Global Catalogue of Microorganisms (GCM) 10K type strain sequencing project: providing services to taxonomists for standard genome sequencing and annotation.</title>
        <authorList>
            <consortium name="The Broad Institute Genomics Platform"/>
            <consortium name="The Broad Institute Genome Sequencing Center for Infectious Disease"/>
            <person name="Wu L."/>
            <person name="Ma J."/>
        </authorList>
    </citation>
    <scope>NUCLEOTIDE SEQUENCE [LARGE SCALE GENOMIC DNA]</scope>
    <source>
        <strain evidence="1 2">JCM 10425</strain>
    </source>
</reference>
<gene>
    <name evidence="1" type="ORF">GCM10009539_65770</name>
</gene>
<comment type="caution">
    <text evidence="1">The sequence shown here is derived from an EMBL/GenBank/DDBJ whole genome shotgun (WGS) entry which is preliminary data.</text>
</comment>
<dbReference type="EMBL" id="BAAAGX010000028">
    <property type="protein sequence ID" value="GAA0269459.1"/>
    <property type="molecule type" value="Genomic_DNA"/>
</dbReference>